<dbReference type="Pfam" id="PF04752">
    <property type="entry name" value="ChaC"/>
    <property type="match status" value="1"/>
</dbReference>
<keyword evidence="4" id="KW-1185">Reference proteome</keyword>
<evidence type="ECO:0000313" key="3">
    <source>
        <dbReference type="EMBL" id="MFC5566976.1"/>
    </source>
</evidence>
<dbReference type="EMBL" id="JBHSNA010000009">
    <property type="protein sequence ID" value="MFC5566976.1"/>
    <property type="molecule type" value="Genomic_DNA"/>
</dbReference>
<dbReference type="PANTHER" id="PTHR12192">
    <property type="entry name" value="CATION TRANSPORT PROTEIN CHAC-RELATED"/>
    <property type="match status" value="1"/>
</dbReference>
<proteinExistence type="predicted"/>
<organism evidence="3 4">
    <name type="scientific">Rubellimicrobium aerolatum</name>
    <dbReference type="NCBI Taxonomy" id="490979"/>
    <lineage>
        <taxon>Bacteria</taxon>
        <taxon>Pseudomonadati</taxon>
        <taxon>Pseudomonadota</taxon>
        <taxon>Alphaproteobacteria</taxon>
        <taxon>Rhodobacterales</taxon>
        <taxon>Roseobacteraceae</taxon>
        <taxon>Rubellimicrobium</taxon>
    </lineage>
</organism>
<evidence type="ECO:0000256" key="1">
    <source>
        <dbReference type="ARBA" id="ARBA00012344"/>
    </source>
</evidence>
<protein>
    <recommendedName>
        <fullName evidence="1">glutathione-specific gamma-glutamylcyclotransferase</fullName>
        <ecNumber evidence="1">4.3.2.7</ecNumber>
    </recommendedName>
</protein>
<accession>A0ABW0SDL6</accession>
<dbReference type="EC" id="4.3.2.7" evidence="1"/>
<dbReference type="RefSeq" id="WP_209839616.1">
    <property type="nucleotide sequence ID" value="NZ_JAGGJP010000005.1"/>
</dbReference>
<keyword evidence="2" id="KW-0456">Lyase</keyword>
<dbReference type="InterPro" id="IPR036568">
    <property type="entry name" value="GGCT-like_sf"/>
</dbReference>
<reference evidence="4" key="1">
    <citation type="journal article" date="2019" name="Int. J. Syst. Evol. Microbiol.">
        <title>The Global Catalogue of Microorganisms (GCM) 10K type strain sequencing project: providing services to taxonomists for standard genome sequencing and annotation.</title>
        <authorList>
            <consortium name="The Broad Institute Genomics Platform"/>
            <consortium name="The Broad Institute Genome Sequencing Center for Infectious Disease"/>
            <person name="Wu L."/>
            <person name="Ma J."/>
        </authorList>
    </citation>
    <scope>NUCLEOTIDE SEQUENCE [LARGE SCALE GENOMIC DNA]</scope>
    <source>
        <strain evidence="4">KACC 11588</strain>
    </source>
</reference>
<dbReference type="InterPro" id="IPR013024">
    <property type="entry name" value="GGCT-like"/>
</dbReference>
<dbReference type="CDD" id="cd06661">
    <property type="entry name" value="GGCT_like"/>
    <property type="match status" value="1"/>
</dbReference>
<dbReference type="PANTHER" id="PTHR12192:SF2">
    <property type="entry name" value="GLUTATHIONE-SPECIFIC GAMMA-GLUTAMYLCYCLOTRANSFERASE 2"/>
    <property type="match status" value="1"/>
</dbReference>
<dbReference type="Gene3D" id="3.10.490.10">
    <property type="entry name" value="Gamma-glutamyl cyclotransferase-like"/>
    <property type="match status" value="1"/>
</dbReference>
<evidence type="ECO:0000313" key="4">
    <source>
        <dbReference type="Proteomes" id="UP001596056"/>
    </source>
</evidence>
<comment type="caution">
    <text evidence="3">The sequence shown here is derived from an EMBL/GenBank/DDBJ whole genome shotgun (WGS) entry which is preliminary data.</text>
</comment>
<dbReference type="Proteomes" id="UP001596056">
    <property type="component" value="Unassembled WGS sequence"/>
</dbReference>
<name>A0ABW0SDL6_9RHOB</name>
<evidence type="ECO:0000256" key="2">
    <source>
        <dbReference type="ARBA" id="ARBA00023239"/>
    </source>
</evidence>
<dbReference type="SUPFAM" id="SSF110857">
    <property type="entry name" value="Gamma-glutamyl cyclotransferase-like"/>
    <property type="match status" value="1"/>
</dbReference>
<gene>
    <name evidence="3" type="ORF">ACFPOC_11195</name>
</gene>
<dbReference type="InterPro" id="IPR006840">
    <property type="entry name" value="ChaC"/>
</dbReference>
<sequence>MTQPSDLWVFAYGSLLWSPGFEPAERARARLDGWRRSFCMWSIHYRGTEEAPGLVLALDEDAGASCDGVALRADPRHRDEVLDGLRSRELVSNAYQERRLPLRLEDGRTIEAIAYVIRREHRQYACVDLDTQARTIAAARGERGPNIDYLSNTAAGLSDWGIHDPQIEALLDRTRSLTA</sequence>